<name>A0AC35UE38_9BILA</name>
<evidence type="ECO:0000313" key="1">
    <source>
        <dbReference type="Proteomes" id="UP000095286"/>
    </source>
</evidence>
<organism evidence="1 2">
    <name type="scientific">Rhabditophanes sp. KR3021</name>
    <dbReference type="NCBI Taxonomy" id="114890"/>
    <lineage>
        <taxon>Eukaryota</taxon>
        <taxon>Metazoa</taxon>
        <taxon>Ecdysozoa</taxon>
        <taxon>Nematoda</taxon>
        <taxon>Chromadorea</taxon>
        <taxon>Rhabditida</taxon>
        <taxon>Tylenchina</taxon>
        <taxon>Panagrolaimomorpha</taxon>
        <taxon>Strongyloidoidea</taxon>
        <taxon>Alloionematidae</taxon>
        <taxon>Rhabditophanes</taxon>
    </lineage>
</organism>
<sequence length="694" mass="78805">MMGEDLSLQNMIENYEKDVLKRKSQGGNGSNNISRAASAVKCVPPQENGSTAISHSQPCLVSMVGQGDGMKREINRRQDQNIYLGINSPRRPPLCSSTDRPCLPNNTSTSTSSSNDFNPPPYQAPVLTRDNTLIRECFNLKNENNKLRKSNSNLNDKCKKLEILSREYETIEREFEILQNKSFKSEQLEKTTIRKMEEQIKTLKSENDSVKNQLENQVEQSTKMNLIIKELVAVRERQAMEIIAQNTTLEDQRKHIEMLEQAIMKAQEMLASKDRQVQDMHRSHMNLQMSIEEKVENEKTLMKEIKNLRRNTTEIDDVQKMKNTISAKEEKIGKLKRDLYQLQVTMGSHVMEGNSFEDPYQFHSPPPQYLRTQQANGLVQSLDGTNEDKIASYHKYQQLRKQQSDGRFKSLGKEPENYFHYQHELGRMPSKEVTPPEQWYHRVSESQKSPNSNYSKNLQRNLSNNGFHHATPAPNPNEIYRGHLLSNLSEQYSQPPISVVNFSSNVNLNPQQQIIPPSNSNYNSTNLSAAEYVASRRSEYGYIDSPPKNHGMSNYCDASNHESNNNNFHATNGMTSSSNSGVLKRRDSKNQGSFKSSSSSSSAPNSKTNSTVICDLNSIPNNVRRHSSTKSYGMVDSMKSNSINSMTHSKSSSEAENIDELTHENNNINLNYVSVQQNSSTNLVPKCIIVNDDI</sequence>
<accession>A0AC35UE38</accession>
<proteinExistence type="predicted"/>
<reference evidence="2" key="1">
    <citation type="submission" date="2016-11" db="UniProtKB">
        <authorList>
            <consortium name="WormBaseParasite"/>
        </authorList>
    </citation>
    <scope>IDENTIFICATION</scope>
    <source>
        <strain evidence="2">KR3021</strain>
    </source>
</reference>
<dbReference type="Proteomes" id="UP000095286">
    <property type="component" value="Unplaced"/>
</dbReference>
<evidence type="ECO:0000313" key="2">
    <source>
        <dbReference type="WBParaSite" id="RSKR_0001055000.1"/>
    </source>
</evidence>
<dbReference type="WBParaSite" id="RSKR_0001055000.1">
    <property type="protein sequence ID" value="RSKR_0001055000.1"/>
    <property type="gene ID" value="RSKR_0001055000"/>
</dbReference>
<protein>
    <submittedName>
        <fullName evidence="2">Uncharacterized protein</fullName>
    </submittedName>
</protein>